<name>A0A4R3LN68_9HYPH</name>
<reference evidence="3 4" key="1">
    <citation type="submission" date="2019-03" db="EMBL/GenBank/DDBJ databases">
        <title>Genomic Encyclopedia of Type Strains, Phase IV (KMG-IV): sequencing the most valuable type-strain genomes for metagenomic binning, comparative biology and taxonomic classification.</title>
        <authorList>
            <person name="Goeker M."/>
        </authorList>
    </citation>
    <scope>NUCLEOTIDE SEQUENCE [LARGE SCALE GENOMIC DNA]</scope>
    <source>
        <strain evidence="3 4">DSM 9035</strain>
    </source>
</reference>
<feature type="compositionally biased region" description="Low complexity" evidence="1">
    <location>
        <begin position="58"/>
        <end position="68"/>
    </location>
</feature>
<accession>A0A4R3LN68</accession>
<dbReference type="Proteomes" id="UP000294664">
    <property type="component" value="Unassembled WGS sequence"/>
</dbReference>
<feature type="chain" id="PRO_5020207830" evidence="2">
    <location>
        <begin position="28"/>
        <end position="120"/>
    </location>
</feature>
<evidence type="ECO:0000256" key="2">
    <source>
        <dbReference type="SAM" id="SignalP"/>
    </source>
</evidence>
<dbReference type="RefSeq" id="WP_132035250.1">
    <property type="nucleotide sequence ID" value="NZ_SMAI01000018.1"/>
</dbReference>
<feature type="signal peptide" evidence="2">
    <location>
        <begin position="1"/>
        <end position="27"/>
    </location>
</feature>
<dbReference type="AlphaFoldDB" id="A0A4R3LN68"/>
<protein>
    <submittedName>
        <fullName evidence="3">Uncharacterized protein</fullName>
    </submittedName>
</protein>
<dbReference type="EMBL" id="SMAI01000018">
    <property type="protein sequence ID" value="TCT01561.1"/>
    <property type="molecule type" value="Genomic_DNA"/>
</dbReference>
<keyword evidence="4" id="KW-1185">Reference proteome</keyword>
<keyword evidence="2" id="KW-0732">Signal</keyword>
<sequence length="120" mass="12162">MTHLSLRLARFALGAWMCVLAAAPAWAQANVSDEVTQSRGASGSQAGGDGVARLTHVGAGTNNGTTTGYSGPKSPPTVPPGQTRVPPLPQAALCDAYQGSAAHQPCLQTVLRASAKGDRP</sequence>
<feature type="region of interest" description="Disordered" evidence="1">
    <location>
        <begin position="30"/>
        <end position="87"/>
    </location>
</feature>
<evidence type="ECO:0000256" key="1">
    <source>
        <dbReference type="SAM" id="MobiDB-lite"/>
    </source>
</evidence>
<evidence type="ECO:0000313" key="3">
    <source>
        <dbReference type="EMBL" id="TCT01561.1"/>
    </source>
</evidence>
<gene>
    <name evidence="3" type="ORF">EDC64_11860</name>
</gene>
<organism evidence="3 4">
    <name type="scientific">Aquabacter spiritensis</name>
    <dbReference type="NCBI Taxonomy" id="933073"/>
    <lineage>
        <taxon>Bacteria</taxon>
        <taxon>Pseudomonadati</taxon>
        <taxon>Pseudomonadota</taxon>
        <taxon>Alphaproteobacteria</taxon>
        <taxon>Hyphomicrobiales</taxon>
        <taxon>Xanthobacteraceae</taxon>
        <taxon>Aquabacter</taxon>
    </lineage>
</organism>
<comment type="caution">
    <text evidence="3">The sequence shown here is derived from an EMBL/GenBank/DDBJ whole genome shotgun (WGS) entry which is preliminary data.</text>
</comment>
<proteinExistence type="predicted"/>
<evidence type="ECO:0000313" key="4">
    <source>
        <dbReference type="Proteomes" id="UP000294664"/>
    </source>
</evidence>